<dbReference type="GO" id="GO:0007166">
    <property type="term" value="P:cell surface receptor signaling pathway"/>
    <property type="evidence" value="ECO:0007669"/>
    <property type="project" value="TreeGrafter"/>
</dbReference>
<dbReference type="PANTHER" id="PTHR11481:SF64">
    <property type="entry name" value="FC RECEPTOR-LIKE PROTEIN 4"/>
    <property type="match status" value="1"/>
</dbReference>
<dbReference type="InterPro" id="IPR013783">
    <property type="entry name" value="Ig-like_fold"/>
</dbReference>
<keyword evidence="1" id="KW-0732">Signal</keyword>
<evidence type="ECO:0000259" key="5">
    <source>
        <dbReference type="PROSITE" id="PS50835"/>
    </source>
</evidence>
<dbReference type="GO" id="GO:0009897">
    <property type="term" value="C:external side of plasma membrane"/>
    <property type="evidence" value="ECO:0007669"/>
    <property type="project" value="TreeGrafter"/>
</dbReference>
<dbReference type="SUPFAM" id="SSF48726">
    <property type="entry name" value="Immunoglobulin"/>
    <property type="match status" value="1"/>
</dbReference>
<dbReference type="GO" id="GO:0006955">
    <property type="term" value="P:immune response"/>
    <property type="evidence" value="ECO:0007669"/>
    <property type="project" value="TreeGrafter"/>
</dbReference>
<dbReference type="InterPro" id="IPR003599">
    <property type="entry name" value="Ig_sub"/>
</dbReference>
<feature type="non-terminal residue" evidence="7">
    <location>
        <position position="1"/>
    </location>
</feature>
<gene>
    <name evidence="7" type="primary">LOC102201599</name>
</gene>
<evidence type="ECO:0000256" key="2">
    <source>
        <dbReference type="ARBA" id="ARBA00023157"/>
    </source>
</evidence>
<dbReference type="PANTHER" id="PTHR11481">
    <property type="entry name" value="IMMUNOGLOBULIN FC RECEPTOR"/>
    <property type="match status" value="1"/>
</dbReference>
<feature type="transmembrane region" description="Helical" evidence="4">
    <location>
        <begin position="211"/>
        <end position="236"/>
    </location>
</feature>
<dbReference type="Pfam" id="PF13927">
    <property type="entry name" value="Ig_3"/>
    <property type="match status" value="1"/>
</dbReference>
<dbReference type="AlphaFoldDB" id="A0A9Y3S1S3"/>
<feature type="region of interest" description="Disordered" evidence="3">
    <location>
        <begin position="182"/>
        <end position="204"/>
    </location>
</feature>
<keyword evidence="4" id="KW-0812">Transmembrane</keyword>
<dbReference type="Proteomes" id="UP000695023">
    <property type="component" value="Unplaced"/>
</dbReference>
<organism evidence="6 7">
    <name type="scientific">Pundamilia nyererei</name>
    <dbReference type="NCBI Taxonomy" id="303518"/>
    <lineage>
        <taxon>Eukaryota</taxon>
        <taxon>Metazoa</taxon>
        <taxon>Chordata</taxon>
        <taxon>Craniata</taxon>
        <taxon>Vertebrata</taxon>
        <taxon>Euteleostomi</taxon>
        <taxon>Actinopterygii</taxon>
        <taxon>Neopterygii</taxon>
        <taxon>Teleostei</taxon>
        <taxon>Neoteleostei</taxon>
        <taxon>Acanthomorphata</taxon>
        <taxon>Ovalentaria</taxon>
        <taxon>Cichlomorphae</taxon>
        <taxon>Cichliformes</taxon>
        <taxon>Cichlidae</taxon>
        <taxon>African cichlids</taxon>
        <taxon>Pseudocrenilabrinae</taxon>
        <taxon>Haplochromini</taxon>
        <taxon>Pundamilia</taxon>
    </lineage>
</organism>
<dbReference type="InterPro" id="IPR050488">
    <property type="entry name" value="Ig_Fc_receptor"/>
</dbReference>
<name>A0A9Y3S1S3_9CICH</name>
<evidence type="ECO:0000256" key="3">
    <source>
        <dbReference type="SAM" id="MobiDB-lite"/>
    </source>
</evidence>
<feature type="domain" description="Ig-like" evidence="5">
    <location>
        <begin position="65"/>
        <end position="157"/>
    </location>
</feature>
<keyword evidence="2" id="KW-1015">Disulfide bond</keyword>
<evidence type="ECO:0000256" key="4">
    <source>
        <dbReference type="SAM" id="Phobius"/>
    </source>
</evidence>
<evidence type="ECO:0000313" key="7">
    <source>
        <dbReference type="RefSeq" id="XP_005755039.1"/>
    </source>
</evidence>
<evidence type="ECO:0000313" key="6">
    <source>
        <dbReference type="Proteomes" id="UP000695023"/>
    </source>
</evidence>
<dbReference type="InterPro" id="IPR007110">
    <property type="entry name" value="Ig-like_dom"/>
</dbReference>
<proteinExistence type="predicted"/>
<reference evidence="7" key="1">
    <citation type="submission" date="2025-08" db="UniProtKB">
        <authorList>
            <consortium name="RefSeq"/>
        </authorList>
    </citation>
    <scope>IDENTIFICATION</scope>
</reference>
<accession>A0A9Y3S1S3</accession>
<keyword evidence="4" id="KW-0472">Membrane</keyword>
<evidence type="ECO:0000256" key="1">
    <source>
        <dbReference type="ARBA" id="ARBA00022729"/>
    </source>
</evidence>
<sequence length="274" mass="30012">KDDFVSLSCEEDDSSAGWTLRRNTSKQQRTQCGDGWGKPAGFSCNISYIDPLESGVYWCESREGPISNMVNLTVTGGSVILQSPVLPVMEGDDVTLLCKTKTTPSNLPAAFYKDGSLIRKQPTGHMTIQHVSRSDEGLYKCDISGHGESPSSWITVTGEELHSDFTSDFIHILISSGAILSTEKPTTTPSPTTSAPPSSSVLSPDSSSLQFVFRVVLHLVVFCPYFISTVLMVSLYRCRAKGNYMHASMVKTPLDEAEQGLNNDYEDVTIEHHF</sequence>
<keyword evidence="6" id="KW-1185">Reference proteome</keyword>
<protein>
    <submittedName>
        <fullName evidence="7">Fc receptor-like protein 3</fullName>
    </submittedName>
</protein>
<dbReference type="PROSITE" id="PS50835">
    <property type="entry name" value="IG_LIKE"/>
    <property type="match status" value="1"/>
</dbReference>
<keyword evidence="4" id="KW-1133">Transmembrane helix</keyword>
<dbReference type="RefSeq" id="XP_005755039.1">
    <property type="nucleotide sequence ID" value="XM_005754982.1"/>
</dbReference>
<dbReference type="Gene3D" id="2.60.40.10">
    <property type="entry name" value="Immunoglobulins"/>
    <property type="match status" value="2"/>
</dbReference>
<dbReference type="InterPro" id="IPR036179">
    <property type="entry name" value="Ig-like_dom_sf"/>
</dbReference>
<dbReference type="SMART" id="SM00409">
    <property type="entry name" value="IG"/>
    <property type="match status" value="1"/>
</dbReference>
<dbReference type="GO" id="GO:0004888">
    <property type="term" value="F:transmembrane signaling receptor activity"/>
    <property type="evidence" value="ECO:0007669"/>
    <property type="project" value="TreeGrafter"/>
</dbReference>
<dbReference type="GeneID" id="102201599"/>